<dbReference type="Proteomes" id="UP000663843">
    <property type="component" value="Unassembled WGS sequence"/>
</dbReference>
<name>A0A8H3APB8_9AGAM</name>
<evidence type="ECO:0000256" key="1">
    <source>
        <dbReference type="ARBA" id="ARBA00038357"/>
    </source>
</evidence>
<comment type="caution">
    <text evidence="5">The sequence shown here is derived from an EMBL/GenBank/DDBJ whole genome shotgun (WGS) entry which is preliminary data.</text>
</comment>
<feature type="transmembrane region" description="Helical" evidence="3">
    <location>
        <begin position="44"/>
        <end position="64"/>
    </location>
</feature>
<dbReference type="PANTHER" id="PTHR10281:SF115">
    <property type="entry name" value="BINDING PROTEIN, PUTATIVE (AFU_ORTHOLOGUE AFUA_4G06240)-RELATED"/>
    <property type="match status" value="1"/>
</dbReference>
<evidence type="ECO:0000313" key="6">
    <source>
        <dbReference type="Proteomes" id="UP000663843"/>
    </source>
</evidence>
<dbReference type="Pfam" id="PF00173">
    <property type="entry name" value="Cyt-b5"/>
    <property type="match status" value="1"/>
</dbReference>
<comment type="similarity">
    <text evidence="1">Belongs to the cytochrome b5 family. MAPR subfamily.</text>
</comment>
<keyword evidence="3" id="KW-0812">Transmembrane</keyword>
<dbReference type="GO" id="GO:0020037">
    <property type="term" value="F:heme binding"/>
    <property type="evidence" value="ECO:0007669"/>
    <property type="project" value="UniProtKB-ARBA"/>
</dbReference>
<feature type="compositionally biased region" description="Polar residues" evidence="2">
    <location>
        <begin position="68"/>
        <end position="83"/>
    </location>
</feature>
<evidence type="ECO:0000313" key="5">
    <source>
        <dbReference type="EMBL" id="CAE6439541.1"/>
    </source>
</evidence>
<keyword evidence="3" id="KW-0472">Membrane</keyword>
<dbReference type="PANTHER" id="PTHR10281">
    <property type="entry name" value="MEMBRANE-ASSOCIATED PROGESTERONE RECEPTOR COMPONENT-RELATED"/>
    <property type="match status" value="1"/>
</dbReference>
<evidence type="ECO:0000256" key="3">
    <source>
        <dbReference type="SAM" id="Phobius"/>
    </source>
</evidence>
<reference evidence="5" key="1">
    <citation type="submission" date="2021-01" db="EMBL/GenBank/DDBJ databases">
        <authorList>
            <person name="Kaushik A."/>
        </authorList>
    </citation>
    <scope>NUCLEOTIDE SEQUENCE</scope>
    <source>
        <strain evidence="5">AG2-2IIIB</strain>
    </source>
</reference>
<dbReference type="SUPFAM" id="SSF55856">
    <property type="entry name" value="Cytochrome b5-like heme/steroid binding domain"/>
    <property type="match status" value="1"/>
</dbReference>
<dbReference type="FunFam" id="3.10.120.10:FF:000003">
    <property type="entry name" value="membrane-associated progesterone receptor component 1"/>
    <property type="match status" value="1"/>
</dbReference>
<feature type="region of interest" description="Disordered" evidence="2">
    <location>
        <begin position="68"/>
        <end position="99"/>
    </location>
</feature>
<dbReference type="GO" id="GO:0005783">
    <property type="term" value="C:endoplasmic reticulum"/>
    <property type="evidence" value="ECO:0007669"/>
    <property type="project" value="TreeGrafter"/>
</dbReference>
<dbReference type="SMART" id="SM01117">
    <property type="entry name" value="Cyt-b5"/>
    <property type="match status" value="1"/>
</dbReference>
<evidence type="ECO:0000256" key="2">
    <source>
        <dbReference type="SAM" id="MobiDB-lite"/>
    </source>
</evidence>
<organism evidence="5 6">
    <name type="scientific">Rhizoctonia solani</name>
    <dbReference type="NCBI Taxonomy" id="456999"/>
    <lineage>
        <taxon>Eukaryota</taxon>
        <taxon>Fungi</taxon>
        <taxon>Dikarya</taxon>
        <taxon>Basidiomycota</taxon>
        <taxon>Agaricomycotina</taxon>
        <taxon>Agaricomycetes</taxon>
        <taxon>Cantharellales</taxon>
        <taxon>Ceratobasidiaceae</taxon>
        <taxon>Rhizoctonia</taxon>
    </lineage>
</organism>
<sequence length="210" mass="22865">MWMLSEPECRRARFGNDDPIARRLTSWSPCAKQPHMAPGIFANYSATSIALAAVAVVVPSYWIFSRQKPQGQTNSAGSSTSKRNPFAVPEGQLQPPKDDPYTLAELSGYDGRDPSRPVYVAIKGTVFDVTAKRDVYGPGGSYSVFAGKDGSKGLGLSSLKPEDAVPDWSSLEEKERGVLNDWYAFFSKRYNVVGRVSDLPANVAPPVDKS</sequence>
<dbReference type="AlphaFoldDB" id="A0A8H3APB8"/>
<proteinExistence type="inferred from homology"/>
<dbReference type="InterPro" id="IPR001199">
    <property type="entry name" value="Cyt_B5-like_heme/steroid-bd"/>
</dbReference>
<dbReference type="GO" id="GO:0016020">
    <property type="term" value="C:membrane"/>
    <property type="evidence" value="ECO:0007669"/>
    <property type="project" value="TreeGrafter"/>
</dbReference>
<dbReference type="InterPro" id="IPR050577">
    <property type="entry name" value="MAPR/NEUFC/NENF-like"/>
</dbReference>
<evidence type="ECO:0000259" key="4">
    <source>
        <dbReference type="SMART" id="SM01117"/>
    </source>
</evidence>
<accession>A0A8H3APB8</accession>
<dbReference type="InterPro" id="IPR036400">
    <property type="entry name" value="Cyt_B5-like_heme/steroid_sf"/>
</dbReference>
<dbReference type="Gene3D" id="3.10.120.10">
    <property type="entry name" value="Cytochrome b5-like heme/steroid binding domain"/>
    <property type="match status" value="1"/>
</dbReference>
<feature type="domain" description="Cytochrome b5 heme-binding" evidence="4">
    <location>
        <begin position="101"/>
        <end position="197"/>
    </location>
</feature>
<gene>
    <name evidence="5" type="ORF">RDB_LOCUS73592</name>
</gene>
<dbReference type="EMBL" id="CAJMWT010002316">
    <property type="protein sequence ID" value="CAE6439541.1"/>
    <property type="molecule type" value="Genomic_DNA"/>
</dbReference>
<keyword evidence="3" id="KW-1133">Transmembrane helix</keyword>
<protein>
    <recommendedName>
        <fullName evidence="4">Cytochrome b5 heme-binding domain-containing protein</fullName>
    </recommendedName>
</protein>